<keyword evidence="1" id="KW-0812">Transmembrane</keyword>
<proteinExistence type="predicted"/>
<dbReference type="EMBL" id="CAEZVH010000066">
    <property type="protein sequence ID" value="CAB4626773.1"/>
    <property type="molecule type" value="Genomic_DNA"/>
</dbReference>
<reference evidence="2" key="1">
    <citation type="submission" date="2020-05" db="EMBL/GenBank/DDBJ databases">
        <authorList>
            <person name="Chiriac C."/>
            <person name="Salcher M."/>
            <person name="Ghai R."/>
            <person name="Kavagutti S V."/>
        </authorList>
    </citation>
    <scope>NUCLEOTIDE SEQUENCE</scope>
</reference>
<dbReference type="AlphaFoldDB" id="A0A6J6IR30"/>
<evidence type="ECO:0000256" key="1">
    <source>
        <dbReference type="SAM" id="Phobius"/>
    </source>
</evidence>
<organism evidence="2">
    <name type="scientific">freshwater metagenome</name>
    <dbReference type="NCBI Taxonomy" id="449393"/>
    <lineage>
        <taxon>unclassified sequences</taxon>
        <taxon>metagenomes</taxon>
        <taxon>ecological metagenomes</taxon>
    </lineage>
</organism>
<evidence type="ECO:0000313" key="2">
    <source>
        <dbReference type="EMBL" id="CAB4626773.1"/>
    </source>
</evidence>
<name>A0A6J6IR30_9ZZZZ</name>
<keyword evidence="1" id="KW-1133">Transmembrane helix</keyword>
<protein>
    <submittedName>
        <fullName evidence="2">Unannotated protein</fullName>
    </submittedName>
</protein>
<gene>
    <name evidence="2" type="ORF">UFOPK1951_00641</name>
</gene>
<keyword evidence="1" id="KW-0472">Membrane</keyword>
<accession>A0A6J6IR30</accession>
<sequence length="147" mass="15519">MSPRTGVTTIGLCAVFSFSLINVAIRCATVSLRGLKRSCGNVSQAGNSNTSSCNSLRSLTRSSLDLLELVTIKSGRSAARIDARNGCNEVGAMMRFLDSSASRICASAASASRISFICASLLLLYQLLRKRLRPQLRGTGGGLMGQV</sequence>
<feature type="transmembrane region" description="Helical" evidence="1">
    <location>
        <begin position="6"/>
        <end position="28"/>
    </location>
</feature>